<comment type="caution">
    <text evidence="2">The sequence shown here is derived from an EMBL/GenBank/DDBJ whole genome shotgun (WGS) entry which is preliminary data.</text>
</comment>
<proteinExistence type="predicted"/>
<reference evidence="2 3" key="1">
    <citation type="submission" date="2012-07" db="EMBL/GenBank/DDBJ databases">
        <title>The Genome Sequence of Facklamia ignava CCUG 37419.</title>
        <authorList>
            <consortium name="The Broad Institute Genome Sequencing Platform"/>
            <person name="Earl A."/>
            <person name="Ward D."/>
            <person name="Feldgarden M."/>
            <person name="Gevers D."/>
            <person name="Huys G."/>
            <person name="Walker B."/>
            <person name="Young S.K."/>
            <person name="Zeng Q."/>
            <person name="Gargeya S."/>
            <person name="Fitzgerald M."/>
            <person name="Haas B."/>
            <person name="Abouelleil A."/>
            <person name="Alvarado L."/>
            <person name="Arachchi H.M."/>
            <person name="Berlin A.M."/>
            <person name="Chapman S.B."/>
            <person name="Goldberg J."/>
            <person name="Griggs A."/>
            <person name="Gujja S."/>
            <person name="Hansen M."/>
            <person name="Howarth C."/>
            <person name="Imamovic A."/>
            <person name="Larimer J."/>
            <person name="McCowen C."/>
            <person name="Montmayeur A."/>
            <person name="Murphy C."/>
            <person name="Neiman D."/>
            <person name="Pearson M."/>
            <person name="Priest M."/>
            <person name="Roberts A."/>
            <person name="Saif S."/>
            <person name="Shea T."/>
            <person name="Sisk P."/>
            <person name="Sykes S."/>
            <person name="Wortman J."/>
            <person name="Nusbaum C."/>
            <person name="Birren B."/>
        </authorList>
    </citation>
    <scope>NUCLEOTIDE SEQUENCE [LARGE SCALE GENOMIC DNA]</scope>
    <source>
        <strain evidence="2 3">CCUG 37419</strain>
    </source>
</reference>
<evidence type="ECO:0000256" key="1">
    <source>
        <dbReference type="SAM" id="MobiDB-lite"/>
    </source>
</evidence>
<evidence type="ECO:0000313" key="3">
    <source>
        <dbReference type="Proteomes" id="UP000005147"/>
    </source>
</evidence>
<feature type="region of interest" description="Disordered" evidence="1">
    <location>
        <begin position="128"/>
        <end position="149"/>
    </location>
</feature>
<dbReference type="HOGENOM" id="CLU_1746900_0_0_9"/>
<dbReference type="PATRIC" id="fig|883112.3.peg.1478"/>
<gene>
    <name evidence="2" type="ORF">HMPREF9707_01479</name>
</gene>
<accession>K1LGI6</accession>
<organism evidence="2 3">
    <name type="scientific">Falseniella ignava CCUG 37419</name>
    <dbReference type="NCBI Taxonomy" id="883112"/>
    <lineage>
        <taxon>Bacteria</taxon>
        <taxon>Bacillati</taxon>
        <taxon>Bacillota</taxon>
        <taxon>Bacilli</taxon>
        <taxon>Lactobacillales</taxon>
        <taxon>Aerococcaceae</taxon>
        <taxon>Falseniella</taxon>
    </lineage>
</organism>
<keyword evidence="3" id="KW-1185">Reference proteome</keyword>
<feature type="compositionally biased region" description="Acidic residues" evidence="1">
    <location>
        <begin position="129"/>
        <end position="138"/>
    </location>
</feature>
<name>K1LGI6_9LACT</name>
<evidence type="ECO:0000313" key="2">
    <source>
        <dbReference type="EMBL" id="EKB53726.1"/>
    </source>
</evidence>
<dbReference type="Proteomes" id="UP000005147">
    <property type="component" value="Unassembled WGS sequence"/>
</dbReference>
<dbReference type="EMBL" id="AGZE01000037">
    <property type="protein sequence ID" value="EKB53726.1"/>
    <property type="molecule type" value="Genomic_DNA"/>
</dbReference>
<dbReference type="AlphaFoldDB" id="K1LGI6"/>
<sequence>MSVFDASTTEIRRTISFYQTIEAKIDFLKNEKELISPRFYQNHSFTGTMLLSDENYQGGISPYYGTVAILTAENTMQKRIDRLTDRYVQFKDIPHIKVLPIDAPLSYEEVEQYTRISQIEQSIRQVEDKTEEDEDELTINDILGELYED</sequence>
<protein>
    <submittedName>
        <fullName evidence="2">Uncharacterized protein</fullName>
    </submittedName>
</protein>
<dbReference type="STRING" id="883112.HMPREF9707_01479"/>